<name>A0A0L0FF65_9EUKA</name>
<evidence type="ECO:0008006" key="4">
    <source>
        <dbReference type="Google" id="ProtNLM"/>
    </source>
</evidence>
<accession>A0A0L0FF65</accession>
<dbReference type="Gene3D" id="3.60.21.70">
    <property type="entry name" value="PhoD-like phosphatase"/>
    <property type="match status" value="1"/>
</dbReference>
<dbReference type="AlphaFoldDB" id="A0A0L0FF65"/>
<dbReference type="PANTHER" id="PTHR33987">
    <property type="entry name" value="CALCINEURIN-LIKE METALLO-PHOSPHOESTERASE SUPERFAMILY PROTEIN"/>
    <property type="match status" value="1"/>
</dbReference>
<keyword evidence="1" id="KW-0472">Membrane</keyword>
<organism evidence="2 3">
    <name type="scientific">Sphaeroforma arctica JP610</name>
    <dbReference type="NCBI Taxonomy" id="667725"/>
    <lineage>
        <taxon>Eukaryota</taxon>
        <taxon>Ichthyosporea</taxon>
        <taxon>Ichthyophonida</taxon>
        <taxon>Sphaeroforma</taxon>
    </lineage>
</organism>
<dbReference type="EMBL" id="KQ243636">
    <property type="protein sequence ID" value="KNC75419.1"/>
    <property type="molecule type" value="Genomic_DNA"/>
</dbReference>
<protein>
    <recommendedName>
        <fullName evidence="4">PhoD-like phosphatase metallophosphatase domain-containing protein</fullName>
    </recommendedName>
</protein>
<dbReference type="Proteomes" id="UP000054560">
    <property type="component" value="Unassembled WGS sequence"/>
</dbReference>
<sequence>ADVWRRHRASFVKLQALLGDTQSRGVVFMSGDVHFSELSCCGDEKCAAVGYPLYDLTSSGLTHACFDGWTKGEVCETALRWLTWASYRIGEVHGVENYAKISIDWDRGELSMGTYDMGDRVLTDATIRIADLVPGSSQGKVLNGCPVDRMHYWLNERFRFVLAAVGTSLAVFIVLFIMLLTKCIRNTFCGSCYDKEGTPRFKVYVDPRERAESVLGEDTEEEAYSDYKRIDEKKKKN</sequence>
<dbReference type="GeneID" id="25912558"/>
<reference evidence="2 3" key="1">
    <citation type="submission" date="2011-02" db="EMBL/GenBank/DDBJ databases">
        <title>The Genome Sequence of Sphaeroforma arctica JP610.</title>
        <authorList>
            <consortium name="The Broad Institute Genome Sequencing Platform"/>
            <person name="Russ C."/>
            <person name="Cuomo C."/>
            <person name="Young S.K."/>
            <person name="Zeng Q."/>
            <person name="Gargeya S."/>
            <person name="Alvarado L."/>
            <person name="Berlin A."/>
            <person name="Chapman S.B."/>
            <person name="Chen Z."/>
            <person name="Freedman E."/>
            <person name="Gellesch M."/>
            <person name="Goldberg J."/>
            <person name="Griggs A."/>
            <person name="Gujja S."/>
            <person name="Heilman E."/>
            <person name="Heiman D."/>
            <person name="Howarth C."/>
            <person name="Mehta T."/>
            <person name="Neiman D."/>
            <person name="Pearson M."/>
            <person name="Roberts A."/>
            <person name="Saif S."/>
            <person name="Shea T."/>
            <person name="Shenoy N."/>
            <person name="Sisk P."/>
            <person name="Stolte C."/>
            <person name="Sykes S."/>
            <person name="White J."/>
            <person name="Yandava C."/>
            <person name="Burger G."/>
            <person name="Gray M.W."/>
            <person name="Holland P.W.H."/>
            <person name="King N."/>
            <person name="Lang F.B.F."/>
            <person name="Roger A.J."/>
            <person name="Ruiz-Trillo I."/>
            <person name="Haas B."/>
            <person name="Nusbaum C."/>
            <person name="Birren B."/>
        </authorList>
    </citation>
    <scope>NUCLEOTIDE SEQUENCE [LARGE SCALE GENOMIC DNA]</scope>
    <source>
        <strain evidence="2 3">JP610</strain>
    </source>
</reference>
<feature type="non-terminal residue" evidence="2">
    <location>
        <position position="1"/>
    </location>
</feature>
<evidence type="ECO:0000313" key="2">
    <source>
        <dbReference type="EMBL" id="KNC75419.1"/>
    </source>
</evidence>
<evidence type="ECO:0000256" key="1">
    <source>
        <dbReference type="SAM" id="Phobius"/>
    </source>
</evidence>
<keyword evidence="1" id="KW-1133">Transmembrane helix</keyword>
<evidence type="ECO:0000313" key="3">
    <source>
        <dbReference type="Proteomes" id="UP000054560"/>
    </source>
</evidence>
<dbReference type="RefSeq" id="XP_014149321.1">
    <property type="nucleotide sequence ID" value="XM_014293846.1"/>
</dbReference>
<dbReference type="STRING" id="667725.A0A0L0FF65"/>
<keyword evidence="3" id="KW-1185">Reference proteome</keyword>
<keyword evidence="1" id="KW-0812">Transmembrane</keyword>
<dbReference type="PANTHER" id="PTHR33987:SF1">
    <property type="entry name" value="CALCINEURIN-LIKE METALLO-PHOSPHOESTERASE SUPERFAMILY PROTEIN"/>
    <property type="match status" value="1"/>
</dbReference>
<gene>
    <name evidence="2" type="ORF">SARC_12054</name>
</gene>
<proteinExistence type="predicted"/>
<dbReference type="InterPro" id="IPR038607">
    <property type="entry name" value="PhoD-like_sf"/>
</dbReference>
<feature type="transmembrane region" description="Helical" evidence="1">
    <location>
        <begin position="160"/>
        <end position="180"/>
    </location>
</feature>
<dbReference type="OrthoDB" id="10266805at2759"/>